<reference evidence="1 2" key="1">
    <citation type="submission" date="2018-11" db="EMBL/GenBank/DDBJ databases">
        <title>Flavobacterium sp. nov., YIM 102600 draft genome.</title>
        <authorList>
            <person name="Li G."/>
            <person name="Jiang Y."/>
        </authorList>
    </citation>
    <scope>NUCLEOTIDE SEQUENCE [LARGE SCALE GENOMIC DNA]</scope>
    <source>
        <strain evidence="1 2">YIM 102600</strain>
    </source>
</reference>
<dbReference type="OrthoDB" id="770454at2"/>
<protein>
    <submittedName>
        <fullName evidence="1">Uncharacterized protein</fullName>
    </submittedName>
</protein>
<evidence type="ECO:0000313" key="1">
    <source>
        <dbReference type="EMBL" id="RRJ93786.1"/>
    </source>
</evidence>
<accession>A0A3P3WHQ7</accession>
<evidence type="ECO:0000313" key="2">
    <source>
        <dbReference type="Proteomes" id="UP000271937"/>
    </source>
</evidence>
<organism evidence="1 2">
    <name type="scientific">Flavobacterium macacae</name>
    <dbReference type="NCBI Taxonomy" id="2488993"/>
    <lineage>
        <taxon>Bacteria</taxon>
        <taxon>Pseudomonadati</taxon>
        <taxon>Bacteroidota</taxon>
        <taxon>Flavobacteriia</taxon>
        <taxon>Flavobacteriales</taxon>
        <taxon>Flavobacteriaceae</taxon>
        <taxon>Flavobacterium</taxon>
    </lineage>
</organism>
<gene>
    <name evidence="1" type="ORF">EG849_02820</name>
</gene>
<proteinExistence type="predicted"/>
<dbReference type="RefSeq" id="WP_125011565.1">
    <property type="nucleotide sequence ID" value="NZ_RQVR01000002.1"/>
</dbReference>
<dbReference type="Proteomes" id="UP000271937">
    <property type="component" value="Unassembled WGS sequence"/>
</dbReference>
<name>A0A3P3WHQ7_9FLAO</name>
<comment type="caution">
    <text evidence="1">The sequence shown here is derived from an EMBL/GenBank/DDBJ whole genome shotgun (WGS) entry which is preliminary data.</text>
</comment>
<dbReference type="EMBL" id="RQVR01000002">
    <property type="protein sequence ID" value="RRJ93786.1"/>
    <property type="molecule type" value="Genomic_DNA"/>
</dbReference>
<sequence>MDIQLEKLELIKKLAETNDFAVVESIKKIFQKEKKDWWNELTDEQKADIEQGERDIENGDYVEFFSFIDPYLK</sequence>
<keyword evidence="2" id="KW-1185">Reference proteome</keyword>
<dbReference type="AlphaFoldDB" id="A0A3P3WHQ7"/>